<dbReference type="GO" id="GO:0044423">
    <property type="term" value="C:virion component"/>
    <property type="evidence" value="ECO:0007669"/>
    <property type="project" value="UniProtKB-KW"/>
</dbReference>
<dbReference type="CDD" id="cd20921">
    <property type="entry name" value="polyA_pol_Pycodna"/>
    <property type="match status" value="1"/>
</dbReference>
<protein>
    <recommendedName>
        <fullName evidence="9">Poly(A) polymerase catalytic subunit domain-containing protein</fullName>
    </recommendedName>
</protein>
<keyword evidence="5" id="KW-0067">ATP-binding</keyword>
<evidence type="ECO:0000256" key="1">
    <source>
        <dbReference type="ARBA" id="ARBA00004328"/>
    </source>
</evidence>
<reference evidence="10" key="1">
    <citation type="journal article" date="2020" name="Nature">
        <title>Giant virus diversity and host interactions through global metagenomics.</title>
        <authorList>
            <person name="Schulz F."/>
            <person name="Roux S."/>
            <person name="Paez-Espino D."/>
            <person name="Jungbluth S."/>
            <person name="Walsh D.A."/>
            <person name="Denef V.J."/>
            <person name="McMahon K.D."/>
            <person name="Konstantinidis K.T."/>
            <person name="Eloe-Fadrosh E.A."/>
            <person name="Kyrpides N.C."/>
            <person name="Woyke T."/>
        </authorList>
    </citation>
    <scope>NUCLEOTIDE SEQUENCE</scope>
    <source>
        <strain evidence="10">GVMAG-M-3300023174-3</strain>
    </source>
</reference>
<evidence type="ECO:0000256" key="6">
    <source>
        <dbReference type="ARBA" id="ARBA00022844"/>
    </source>
</evidence>
<accession>A0A6C0DSF4</accession>
<dbReference type="GO" id="GO:0016740">
    <property type="term" value="F:transferase activity"/>
    <property type="evidence" value="ECO:0007669"/>
    <property type="project" value="UniProtKB-KW"/>
</dbReference>
<evidence type="ECO:0000256" key="4">
    <source>
        <dbReference type="ARBA" id="ARBA00022741"/>
    </source>
</evidence>
<name>A0A6C0DSF4_9ZZZZ</name>
<feature type="compositionally biased region" description="Basic residues" evidence="8">
    <location>
        <begin position="491"/>
        <end position="501"/>
    </location>
</feature>
<feature type="region of interest" description="Disordered" evidence="8">
    <location>
        <begin position="489"/>
        <end position="516"/>
    </location>
</feature>
<keyword evidence="3" id="KW-0808">Transferase</keyword>
<evidence type="ECO:0000256" key="2">
    <source>
        <dbReference type="ARBA" id="ARBA00022664"/>
    </source>
</evidence>
<feature type="compositionally biased region" description="Basic and acidic residues" evidence="8">
    <location>
        <begin position="502"/>
        <end position="516"/>
    </location>
</feature>
<keyword evidence="6" id="KW-0946">Virion</keyword>
<keyword evidence="4" id="KW-0547">Nucleotide-binding</keyword>
<comment type="subcellular location">
    <subcellularLocation>
        <location evidence="1">Virion</location>
    </subcellularLocation>
</comment>
<organism evidence="10">
    <name type="scientific">viral metagenome</name>
    <dbReference type="NCBI Taxonomy" id="1070528"/>
    <lineage>
        <taxon>unclassified sequences</taxon>
        <taxon>metagenomes</taxon>
        <taxon>organismal metagenomes</taxon>
    </lineage>
</organism>
<evidence type="ECO:0000256" key="5">
    <source>
        <dbReference type="ARBA" id="ARBA00022840"/>
    </source>
</evidence>
<proteinExistence type="predicted"/>
<dbReference type="EMBL" id="MN739648">
    <property type="protein sequence ID" value="QHT18105.1"/>
    <property type="molecule type" value="Genomic_DNA"/>
</dbReference>
<evidence type="ECO:0000256" key="7">
    <source>
        <dbReference type="ARBA" id="ARBA00023163"/>
    </source>
</evidence>
<dbReference type="Pfam" id="PF19244">
    <property type="entry name" value="Poly_A_pol_cat"/>
    <property type="match status" value="1"/>
</dbReference>
<dbReference type="InterPro" id="IPR045355">
    <property type="entry name" value="PolyA_pol_cat_su"/>
</dbReference>
<keyword evidence="2" id="KW-0507">mRNA processing</keyword>
<dbReference type="GO" id="GO:0006397">
    <property type="term" value="P:mRNA processing"/>
    <property type="evidence" value="ECO:0007669"/>
    <property type="project" value="UniProtKB-KW"/>
</dbReference>
<dbReference type="AlphaFoldDB" id="A0A6C0DSF4"/>
<evidence type="ECO:0000256" key="3">
    <source>
        <dbReference type="ARBA" id="ARBA00022679"/>
    </source>
</evidence>
<evidence type="ECO:0000313" key="10">
    <source>
        <dbReference type="EMBL" id="QHT18105.1"/>
    </source>
</evidence>
<dbReference type="GO" id="GO:0005524">
    <property type="term" value="F:ATP binding"/>
    <property type="evidence" value="ECO:0007669"/>
    <property type="project" value="UniProtKB-KW"/>
</dbReference>
<evidence type="ECO:0000259" key="9">
    <source>
        <dbReference type="Pfam" id="PF19244"/>
    </source>
</evidence>
<sequence length="516" mass="60185">MKQGTHKNKFRNPLCDNKMTFQDCELAILRQAVDENETLKEMGVANSEEIQDILKIVEKFIIQKKLICYGGTAINNILPKFAQFYNRDKEVPDYDFFSANALSDAKELADIFYKAGYQDVEAKSGVHKGTYKVYVNFIPIADITHIHPQIFKSLSKDSILIGGIHYCPPNYLRMSMFLELSRPMGDVSRWEKVMKRLTLLNKYYPLKSGINCDKVDFQRKMADNVEKSEDLYVLVRDSFIDQGVVFFGGYATSMYSKYMTKKQIHNVRKIPDFDVLAEDPENCSFIIKETLERNKFSNIKIVNHVAIDDIIPEHVEIIVGTETMAFIYKPIACHSYNTIQVNGKEVHIATIDTILSFYLAFLYANFHNYNSDRLLCMASFLFDVEQKNRLEQHGLLKRFNLKCYGKQVTLEEIRSEKAKKYRELKDGHGKEYEMWFLKYAPGELETKRKTRALERNENAEEKKEDKTPNDVEEVGSSFFDLILPMAEKRRPVTKKNKTLKQRLREIRKTRKERNGR</sequence>
<feature type="domain" description="Poly(A) polymerase catalytic subunit" evidence="9">
    <location>
        <begin position="56"/>
        <end position="185"/>
    </location>
</feature>
<evidence type="ECO:0000256" key="8">
    <source>
        <dbReference type="SAM" id="MobiDB-lite"/>
    </source>
</evidence>
<keyword evidence="7" id="KW-0804">Transcription</keyword>